<dbReference type="GeneID" id="54347204"/>
<dbReference type="EMBL" id="ML979015">
    <property type="protein sequence ID" value="KAF1922794.1"/>
    <property type="molecule type" value="Genomic_DNA"/>
</dbReference>
<dbReference type="Proteomes" id="UP000800082">
    <property type="component" value="Unassembled WGS sequence"/>
</dbReference>
<reference evidence="1" key="1">
    <citation type="journal article" date="2020" name="Stud. Mycol.">
        <title>101 Dothideomycetes genomes: a test case for predicting lifestyles and emergence of pathogens.</title>
        <authorList>
            <person name="Haridas S."/>
            <person name="Albert R."/>
            <person name="Binder M."/>
            <person name="Bloem J."/>
            <person name="Labutti K."/>
            <person name="Salamov A."/>
            <person name="Andreopoulos B."/>
            <person name="Baker S."/>
            <person name="Barry K."/>
            <person name="Bills G."/>
            <person name="Bluhm B."/>
            <person name="Cannon C."/>
            <person name="Castanera R."/>
            <person name="Culley D."/>
            <person name="Daum C."/>
            <person name="Ezra D."/>
            <person name="Gonzalez J."/>
            <person name="Henrissat B."/>
            <person name="Kuo A."/>
            <person name="Liang C."/>
            <person name="Lipzen A."/>
            <person name="Lutzoni F."/>
            <person name="Magnuson J."/>
            <person name="Mondo S."/>
            <person name="Nolan M."/>
            <person name="Ohm R."/>
            <person name="Pangilinan J."/>
            <person name="Park H.-J."/>
            <person name="Ramirez L."/>
            <person name="Alfaro M."/>
            <person name="Sun H."/>
            <person name="Tritt A."/>
            <person name="Yoshinaga Y."/>
            <person name="Zwiers L.-H."/>
            <person name="Turgeon B."/>
            <person name="Goodwin S."/>
            <person name="Spatafora J."/>
            <person name="Crous P."/>
            <person name="Grigoriev I."/>
        </authorList>
    </citation>
    <scope>NUCLEOTIDE SEQUENCE</scope>
    <source>
        <strain evidence="1">CBS 183.55</strain>
    </source>
</reference>
<evidence type="ECO:0000313" key="2">
    <source>
        <dbReference type="Proteomes" id="UP000800082"/>
    </source>
</evidence>
<accession>A0A6A5R749</accession>
<proteinExistence type="predicted"/>
<gene>
    <name evidence="1" type="ORF">M421DRAFT_349029</name>
</gene>
<organism evidence="1 2">
    <name type="scientific">Didymella exigua CBS 183.55</name>
    <dbReference type="NCBI Taxonomy" id="1150837"/>
    <lineage>
        <taxon>Eukaryota</taxon>
        <taxon>Fungi</taxon>
        <taxon>Dikarya</taxon>
        <taxon>Ascomycota</taxon>
        <taxon>Pezizomycotina</taxon>
        <taxon>Dothideomycetes</taxon>
        <taxon>Pleosporomycetidae</taxon>
        <taxon>Pleosporales</taxon>
        <taxon>Pleosporineae</taxon>
        <taxon>Didymellaceae</taxon>
        <taxon>Didymella</taxon>
    </lineage>
</organism>
<sequence length="120" mass="12661">MVAHFTMQHLKLVLSTQHHGYQAQGCYSSPHNSPTTSMRSEARNSIMDLPLAAAFAADNITISHGGHASVYGDGNHDGAPVDGPKVWYCSECGDGPIGEWQVSCQNCGHAACGACTIEST</sequence>
<keyword evidence="2" id="KW-1185">Reference proteome</keyword>
<dbReference type="AlphaFoldDB" id="A0A6A5R749"/>
<evidence type="ECO:0000313" key="1">
    <source>
        <dbReference type="EMBL" id="KAF1922794.1"/>
    </source>
</evidence>
<dbReference type="OrthoDB" id="3800809at2759"/>
<protein>
    <submittedName>
        <fullName evidence="1">Uncharacterized protein</fullName>
    </submittedName>
</protein>
<name>A0A6A5R749_9PLEO</name>
<dbReference type="RefSeq" id="XP_033443047.1">
    <property type="nucleotide sequence ID" value="XM_033589557.1"/>
</dbReference>